<dbReference type="CDD" id="cd06171">
    <property type="entry name" value="Sigma70_r4"/>
    <property type="match status" value="1"/>
</dbReference>
<evidence type="ECO:0000256" key="3">
    <source>
        <dbReference type="ARBA" id="ARBA00023082"/>
    </source>
</evidence>
<dbReference type="EMBL" id="CP001699">
    <property type="protein sequence ID" value="ACU60664.1"/>
    <property type="molecule type" value="Genomic_DNA"/>
</dbReference>
<dbReference type="Proteomes" id="UP000002215">
    <property type="component" value="Chromosome"/>
</dbReference>
<evidence type="ECO:0000256" key="1">
    <source>
        <dbReference type="ARBA" id="ARBA00010641"/>
    </source>
</evidence>
<dbReference type="Gene3D" id="1.10.1740.10">
    <property type="match status" value="1"/>
</dbReference>
<dbReference type="InterPro" id="IPR013249">
    <property type="entry name" value="RNA_pol_sigma70_r4_t2"/>
</dbReference>
<feature type="domain" description="RNA polymerase sigma-70 region 2" evidence="5">
    <location>
        <begin position="28"/>
        <end position="93"/>
    </location>
</feature>
<comment type="similarity">
    <text evidence="1">Belongs to the sigma-70 factor family. ECF subfamily.</text>
</comment>
<dbReference type="SUPFAM" id="SSF88946">
    <property type="entry name" value="Sigma2 domain of RNA polymerase sigma factors"/>
    <property type="match status" value="1"/>
</dbReference>
<dbReference type="GO" id="GO:0006352">
    <property type="term" value="P:DNA-templated transcription initiation"/>
    <property type="evidence" value="ECO:0007669"/>
    <property type="project" value="InterPro"/>
</dbReference>
<reference evidence="7 8" key="2">
    <citation type="journal article" date="2010" name="Stand. Genomic Sci.">
        <title>Complete genome sequence of Chitinophaga pinensis type strain (UQM 2034).</title>
        <authorList>
            <person name="Glavina Del Rio T."/>
            <person name="Abt B."/>
            <person name="Spring S."/>
            <person name="Lapidus A."/>
            <person name="Nolan M."/>
            <person name="Tice H."/>
            <person name="Copeland A."/>
            <person name="Cheng J.F."/>
            <person name="Chen F."/>
            <person name="Bruce D."/>
            <person name="Goodwin L."/>
            <person name="Pitluck S."/>
            <person name="Ivanova N."/>
            <person name="Mavromatis K."/>
            <person name="Mikhailova N."/>
            <person name="Pati A."/>
            <person name="Chen A."/>
            <person name="Palaniappan K."/>
            <person name="Land M."/>
            <person name="Hauser L."/>
            <person name="Chang Y.J."/>
            <person name="Jeffries C.D."/>
            <person name="Chain P."/>
            <person name="Saunders E."/>
            <person name="Detter J.C."/>
            <person name="Brettin T."/>
            <person name="Rohde M."/>
            <person name="Goker M."/>
            <person name="Bristow J."/>
            <person name="Eisen J.A."/>
            <person name="Markowitz V."/>
            <person name="Hugenholtz P."/>
            <person name="Kyrpides N.C."/>
            <person name="Klenk H.P."/>
            <person name="Lucas S."/>
        </authorList>
    </citation>
    <scope>NUCLEOTIDE SEQUENCE [LARGE SCALE GENOMIC DNA]</scope>
    <source>
        <strain evidence="8">ATCC 43595 / DSM 2588 / LMG 13176 / NBRC 15968 / NCIMB 11800 / UQM 2034</strain>
    </source>
</reference>
<evidence type="ECO:0000259" key="5">
    <source>
        <dbReference type="Pfam" id="PF04542"/>
    </source>
</evidence>
<gene>
    <name evidence="7" type="ordered locus">Cpin_3197</name>
</gene>
<reference evidence="8" key="1">
    <citation type="submission" date="2009-08" db="EMBL/GenBank/DDBJ databases">
        <title>The complete genome of Chitinophaga pinensis DSM 2588.</title>
        <authorList>
            <consortium name="US DOE Joint Genome Institute (JGI-PGF)"/>
            <person name="Lucas S."/>
            <person name="Copeland A."/>
            <person name="Lapidus A."/>
            <person name="Glavina del Rio T."/>
            <person name="Dalin E."/>
            <person name="Tice H."/>
            <person name="Bruce D."/>
            <person name="Goodwin L."/>
            <person name="Pitluck S."/>
            <person name="Kyrpides N."/>
            <person name="Mavromatis K."/>
            <person name="Ivanova N."/>
            <person name="Mikhailova N."/>
            <person name="Sims D."/>
            <person name="Meinche L."/>
            <person name="Brettin T."/>
            <person name="Detter J.C."/>
            <person name="Han C."/>
            <person name="Larimer F."/>
            <person name="Land M."/>
            <person name="Hauser L."/>
            <person name="Markowitz V."/>
            <person name="Cheng J.-F."/>
            <person name="Hugenholtz P."/>
            <person name="Woyke T."/>
            <person name="Wu D."/>
            <person name="Spring S."/>
            <person name="Klenk H.-P."/>
            <person name="Eisen J.A."/>
        </authorList>
    </citation>
    <scope>NUCLEOTIDE SEQUENCE [LARGE SCALE GENOMIC DNA]</scope>
    <source>
        <strain evidence="8">ATCC 43595 / DSM 2588 / LMG 13176 / NBRC 15968 / NCIMB 11800 / UQM 2034</strain>
    </source>
</reference>
<dbReference type="OrthoDB" id="654544at2"/>
<evidence type="ECO:0000256" key="2">
    <source>
        <dbReference type="ARBA" id="ARBA00023015"/>
    </source>
</evidence>
<sequence length="183" mass="21472">MKEESTFCNEFVLRGLIEGDEQALTKVIGRYRDFLFMQAQRMLGDVMEADDVVQEVFIKLWNVKSKLKPDTSLDVYLSVLTKNASTSVLRKRKVWKRRHAGFTAGQSHYFQMKPMEDEELGQQLRTAFQQLSEAQQRIFNYVYIEDKSYAEIMQEHNLRLQTVKNTVSNALKKLRNNLQVLIK</sequence>
<dbReference type="SUPFAM" id="SSF88659">
    <property type="entry name" value="Sigma3 and sigma4 domains of RNA polymerase sigma factors"/>
    <property type="match status" value="1"/>
</dbReference>
<dbReference type="GO" id="GO:0016987">
    <property type="term" value="F:sigma factor activity"/>
    <property type="evidence" value="ECO:0007669"/>
    <property type="project" value="UniProtKB-KW"/>
</dbReference>
<feature type="domain" description="RNA polymerase sigma factor 70 region 4 type 2" evidence="6">
    <location>
        <begin position="122"/>
        <end position="174"/>
    </location>
</feature>
<dbReference type="InterPro" id="IPR007627">
    <property type="entry name" value="RNA_pol_sigma70_r2"/>
</dbReference>
<dbReference type="InterPro" id="IPR014284">
    <property type="entry name" value="RNA_pol_sigma-70_dom"/>
</dbReference>
<evidence type="ECO:0000313" key="8">
    <source>
        <dbReference type="Proteomes" id="UP000002215"/>
    </source>
</evidence>
<evidence type="ECO:0000256" key="4">
    <source>
        <dbReference type="ARBA" id="ARBA00023163"/>
    </source>
</evidence>
<dbReference type="RefSeq" id="WP_012790840.1">
    <property type="nucleotide sequence ID" value="NC_013132.1"/>
</dbReference>
<dbReference type="Gene3D" id="1.10.10.10">
    <property type="entry name" value="Winged helix-like DNA-binding domain superfamily/Winged helix DNA-binding domain"/>
    <property type="match status" value="1"/>
</dbReference>
<dbReference type="Pfam" id="PF04542">
    <property type="entry name" value="Sigma70_r2"/>
    <property type="match status" value="1"/>
</dbReference>
<dbReference type="InterPro" id="IPR039425">
    <property type="entry name" value="RNA_pol_sigma-70-like"/>
</dbReference>
<dbReference type="KEGG" id="cpi:Cpin_3197"/>
<organism evidence="7 8">
    <name type="scientific">Chitinophaga pinensis (strain ATCC 43595 / DSM 2588 / LMG 13176 / NBRC 15968 / NCIMB 11800 / UQM 2034)</name>
    <dbReference type="NCBI Taxonomy" id="485918"/>
    <lineage>
        <taxon>Bacteria</taxon>
        <taxon>Pseudomonadati</taxon>
        <taxon>Bacteroidota</taxon>
        <taxon>Chitinophagia</taxon>
        <taxon>Chitinophagales</taxon>
        <taxon>Chitinophagaceae</taxon>
        <taxon>Chitinophaga</taxon>
    </lineage>
</organism>
<name>A0A979GUA7_CHIPD</name>
<dbReference type="PANTHER" id="PTHR43133">
    <property type="entry name" value="RNA POLYMERASE ECF-TYPE SIGMA FACTO"/>
    <property type="match status" value="1"/>
</dbReference>
<dbReference type="GO" id="GO:0003677">
    <property type="term" value="F:DNA binding"/>
    <property type="evidence" value="ECO:0007669"/>
    <property type="project" value="InterPro"/>
</dbReference>
<dbReference type="NCBIfam" id="TIGR02937">
    <property type="entry name" value="sigma70-ECF"/>
    <property type="match status" value="1"/>
</dbReference>
<dbReference type="AlphaFoldDB" id="A0A979GUA7"/>
<proteinExistence type="inferred from homology"/>
<dbReference type="Pfam" id="PF08281">
    <property type="entry name" value="Sigma70_r4_2"/>
    <property type="match status" value="1"/>
</dbReference>
<evidence type="ECO:0000313" key="7">
    <source>
        <dbReference type="EMBL" id="ACU60664.1"/>
    </source>
</evidence>
<keyword evidence="4" id="KW-0804">Transcription</keyword>
<keyword evidence="2" id="KW-0805">Transcription regulation</keyword>
<evidence type="ECO:0000259" key="6">
    <source>
        <dbReference type="Pfam" id="PF08281"/>
    </source>
</evidence>
<keyword evidence="3" id="KW-0731">Sigma factor</keyword>
<dbReference type="InterPro" id="IPR013324">
    <property type="entry name" value="RNA_pol_sigma_r3/r4-like"/>
</dbReference>
<dbReference type="InterPro" id="IPR013325">
    <property type="entry name" value="RNA_pol_sigma_r2"/>
</dbReference>
<protein>
    <submittedName>
        <fullName evidence="7">RNA polymerase, sigma-24 subunit, ECF subfamily</fullName>
    </submittedName>
</protein>
<accession>A0A979GUA7</accession>
<dbReference type="InterPro" id="IPR036388">
    <property type="entry name" value="WH-like_DNA-bd_sf"/>
</dbReference>
<dbReference type="PANTHER" id="PTHR43133:SF46">
    <property type="entry name" value="RNA POLYMERASE SIGMA-70 FACTOR ECF SUBFAMILY"/>
    <property type="match status" value="1"/>
</dbReference>